<dbReference type="GeneID" id="109705056"/>
<evidence type="ECO:0000256" key="2">
    <source>
        <dbReference type="SAM" id="MobiDB-lite"/>
    </source>
</evidence>
<dbReference type="Proteomes" id="UP000515123">
    <property type="component" value="Linkage group 2"/>
</dbReference>
<dbReference type="PANTHER" id="PTHR34360:SF1">
    <property type="entry name" value="OS08G0519400 PROTEIN"/>
    <property type="match status" value="1"/>
</dbReference>
<feature type="chain" id="PRO_5044554620" evidence="4">
    <location>
        <begin position="23"/>
        <end position="439"/>
    </location>
</feature>
<keyword evidence="3" id="KW-0472">Membrane</keyword>
<keyword evidence="3" id="KW-1133">Transmembrane helix</keyword>
<proteinExistence type="predicted"/>
<evidence type="ECO:0000256" key="4">
    <source>
        <dbReference type="SAM" id="SignalP"/>
    </source>
</evidence>
<evidence type="ECO:0000256" key="1">
    <source>
        <dbReference type="SAM" id="Coils"/>
    </source>
</evidence>
<protein>
    <submittedName>
        <fullName evidence="8">Uncharacterized protein LOC109705056</fullName>
    </submittedName>
</protein>
<keyword evidence="3" id="KW-0812">Transmembrane</keyword>
<dbReference type="EMBL" id="LSRQ01000355">
    <property type="protein sequence ID" value="OAY83354.1"/>
    <property type="molecule type" value="Genomic_DNA"/>
</dbReference>
<gene>
    <name evidence="8" type="primary">LOC109705056</name>
    <name evidence="5" type="ORF">ACMD2_04318</name>
</gene>
<feature type="coiled-coil region" evidence="1">
    <location>
        <begin position="40"/>
        <end position="194"/>
    </location>
</feature>
<evidence type="ECO:0000256" key="3">
    <source>
        <dbReference type="SAM" id="Phobius"/>
    </source>
</evidence>
<evidence type="ECO:0000313" key="5">
    <source>
        <dbReference type="EMBL" id="OAY83354.1"/>
    </source>
</evidence>
<reference evidence="8" key="2">
    <citation type="submission" date="2025-04" db="UniProtKB">
        <authorList>
            <consortium name="RefSeq"/>
        </authorList>
    </citation>
    <scope>IDENTIFICATION</scope>
    <source>
        <tissue evidence="8">Leaf</tissue>
    </source>
</reference>
<feature type="transmembrane region" description="Helical" evidence="3">
    <location>
        <begin position="387"/>
        <end position="407"/>
    </location>
</feature>
<organism evidence="5 6">
    <name type="scientific">Ananas comosus</name>
    <name type="common">Pineapple</name>
    <name type="synonym">Ananas ananas</name>
    <dbReference type="NCBI Taxonomy" id="4615"/>
    <lineage>
        <taxon>Eukaryota</taxon>
        <taxon>Viridiplantae</taxon>
        <taxon>Streptophyta</taxon>
        <taxon>Embryophyta</taxon>
        <taxon>Tracheophyta</taxon>
        <taxon>Spermatophyta</taxon>
        <taxon>Magnoliopsida</taxon>
        <taxon>Liliopsida</taxon>
        <taxon>Poales</taxon>
        <taxon>Bromeliaceae</taxon>
        <taxon>Bromelioideae</taxon>
        <taxon>Ananas</taxon>
    </lineage>
</organism>
<feature type="region of interest" description="Disordered" evidence="2">
    <location>
        <begin position="417"/>
        <end position="439"/>
    </location>
</feature>
<keyword evidence="7" id="KW-1185">Reference proteome</keyword>
<dbReference type="OrthoDB" id="2017695at2759"/>
<reference evidence="5 6" key="1">
    <citation type="journal article" date="2016" name="DNA Res.">
        <title>The draft genome of MD-2 pineapple using hybrid error correction of long reads.</title>
        <authorList>
            <person name="Redwan R.M."/>
            <person name="Saidin A."/>
            <person name="Kumar S.V."/>
        </authorList>
    </citation>
    <scope>NUCLEOTIDE SEQUENCE [LARGE SCALE GENOMIC DNA]</scope>
    <source>
        <strain evidence="6">cv. MD2</strain>
        <tissue evidence="5">Leaf</tissue>
    </source>
</reference>
<dbReference type="STRING" id="4615.A0A199W235"/>
<dbReference type="Gene3D" id="1.20.5.170">
    <property type="match status" value="1"/>
</dbReference>
<feature type="signal peptide" evidence="4">
    <location>
        <begin position="1"/>
        <end position="22"/>
    </location>
</feature>
<name>A0A199W235_ANACO</name>
<dbReference type="PANTHER" id="PTHR34360">
    <property type="entry name" value="OS08G0519400 PROTEIN"/>
    <property type="match status" value="1"/>
</dbReference>
<dbReference type="AlphaFoldDB" id="A0A199W235"/>
<evidence type="ECO:0000313" key="6">
    <source>
        <dbReference type="Proteomes" id="UP000092600"/>
    </source>
</evidence>
<evidence type="ECO:0000313" key="8">
    <source>
        <dbReference type="RefSeq" id="XP_020081410.1"/>
    </source>
</evidence>
<feature type="compositionally biased region" description="Basic residues" evidence="2">
    <location>
        <begin position="426"/>
        <end position="439"/>
    </location>
</feature>
<dbReference type="RefSeq" id="XP_020081410.1">
    <property type="nucleotide sequence ID" value="XM_020225821.1"/>
</dbReference>
<accession>A0A199W235</accession>
<sequence>MGFPKLLVAWVAISIALVGVWAEEEVEIGGAPDLSTKLELERLRAEISALEKSIAERTGELKTKDETIAKLESTIEDKSQRIASLQDEIETIRKKGTLDAEEKAGKAYARASELEKQIERLRNEFELKNSLRNALEARANEAEKKVRELTKKLESLQSSSDEQKRRTLIIERALQAAEEELMRVQLEATSKSKELREAHGAWLPPWLATYISYCQELASTHWNEHAKPTLDIFLQKASEKSIQVKKWAEPHLETAKTKWIPVVKEQWLVFITTAEPYVHTASSKAVEIYQVSKNAIAPHVAKVQDFADPYFQETKKLSKPYVDQVAKFAKPHVEKVRIVAKPYSEQVVRAYGKFLKSANIYHRQVQGTILDHLEKHEITKPLATKELVWFMASALLASPVFIVYKLLTDIFWSKKGRKPTQNANKNHVHRRHKRRHAEK</sequence>
<keyword evidence="4" id="KW-0732">Signal</keyword>
<dbReference type="SUPFAM" id="SSF58113">
    <property type="entry name" value="Apolipoprotein A-I"/>
    <property type="match status" value="1"/>
</dbReference>
<keyword evidence="1" id="KW-0175">Coiled coil</keyword>
<dbReference type="Proteomes" id="UP000092600">
    <property type="component" value="Unassembled WGS sequence"/>
</dbReference>
<evidence type="ECO:0000313" key="7">
    <source>
        <dbReference type="Proteomes" id="UP000515123"/>
    </source>
</evidence>